<feature type="region of interest" description="Disordered" evidence="1">
    <location>
        <begin position="68"/>
        <end position="261"/>
    </location>
</feature>
<feature type="compositionally biased region" description="Low complexity" evidence="1">
    <location>
        <begin position="92"/>
        <end position="114"/>
    </location>
</feature>
<keyword evidence="4" id="KW-1185">Reference proteome</keyword>
<feature type="compositionally biased region" description="Low complexity" evidence="1">
    <location>
        <begin position="240"/>
        <end position="251"/>
    </location>
</feature>
<dbReference type="EMBL" id="JAPMOS010000007">
    <property type="protein sequence ID" value="KAJ4461520.1"/>
    <property type="molecule type" value="Genomic_DNA"/>
</dbReference>
<feature type="region of interest" description="Disordered" evidence="1">
    <location>
        <begin position="275"/>
        <end position="395"/>
    </location>
</feature>
<feature type="compositionally biased region" description="Low complexity" evidence="1">
    <location>
        <begin position="290"/>
        <end position="305"/>
    </location>
</feature>
<evidence type="ECO:0000256" key="1">
    <source>
        <dbReference type="SAM" id="MobiDB-lite"/>
    </source>
</evidence>
<feature type="transmembrane region" description="Helical" evidence="2">
    <location>
        <begin position="36"/>
        <end position="59"/>
    </location>
</feature>
<accession>A0ABQ8UXN8</accession>
<feature type="compositionally biased region" description="Low complexity" evidence="1">
    <location>
        <begin position="148"/>
        <end position="159"/>
    </location>
</feature>
<organism evidence="3 4">
    <name type="scientific">Paratrimastix pyriformis</name>
    <dbReference type="NCBI Taxonomy" id="342808"/>
    <lineage>
        <taxon>Eukaryota</taxon>
        <taxon>Metamonada</taxon>
        <taxon>Preaxostyla</taxon>
        <taxon>Paratrimastigidae</taxon>
        <taxon>Paratrimastix</taxon>
    </lineage>
</organism>
<feature type="compositionally biased region" description="Pro residues" evidence="1">
    <location>
        <begin position="229"/>
        <end position="239"/>
    </location>
</feature>
<feature type="transmembrane region" description="Helical" evidence="2">
    <location>
        <begin position="7"/>
        <end position="30"/>
    </location>
</feature>
<sequence>MERPCTLIGGVSMMVLGLLTAISGVVLLIFEDVRFHFLAILLCVSGCLIQTGGGILLYLHIRKRSRHPAEAPPTERQPLLSPGPTSSPGPLSPSLSIVANTPASPSLHPVSSPSPRHHFVPPPPPQTNTTTATSSFQLSPSPSPGGLPSPSVLAPTHPGETPPPPPPPGSPPPGQMAEPLETPRREFTPPHVVPFAISSAVTPTPAPDVVHTPLPQSISTRATAAPASAPRPPRTPRPAGPAGTGTPFRTPVGATTPGETFVTPSSVVPVAVHAPSEVASSPPRQPPAQLVPASPTLALATTTPTRGAGESPAVYVTPAAVMGPAALETPNRTPDDDEDPSPAASAPTVPPRALSTPFSAGPAGDVVITPAEFRTPSGDMPLPWPTVGPAADVTPADATVASPSFVTPRTFDAPADDAPALEAPAIGAAIVKAEHTTGGEE</sequence>
<feature type="compositionally biased region" description="Low complexity" evidence="1">
    <location>
        <begin position="127"/>
        <end position="140"/>
    </location>
</feature>
<comment type="caution">
    <text evidence="3">The sequence shown here is derived from an EMBL/GenBank/DDBJ whole genome shotgun (WGS) entry which is preliminary data.</text>
</comment>
<evidence type="ECO:0000313" key="4">
    <source>
        <dbReference type="Proteomes" id="UP001141327"/>
    </source>
</evidence>
<protein>
    <submittedName>
        <fullName evidence="3">Uncharacterized protein</fullName>
    </submittedName>
</protein>
<keyword evidence="2" id="KW-1133">Transmembrane helix</keyword>
<feature type="compositionally biased region" description="Low complexity" evidence="1">
    <location>
        <begin position="341"/>
        <end position="353"/>
    </location>
</feature>
<reference evidence="3" key="1">
    <citation type="journal article" date="2022" name="bioRxiv">
        <title>Genomics of Preaxostyla Flagellates Illuminates Evolutionary Transitions and the Path Towards Mitochondrial Loss.</title>
        <authorList>
            <person name="Novak L.V.F."/>
            <person name="Treitli S.C."/>
            <person name="Pyrih J."/>
            <person name="Halakuc P."/>
            <person name="Pipaliya S.V."/>
            <person name="Vacek V."/>
            <person name="Brzon O."/>
            <person name="Soukal P."/>
            <person name="Eme L."/>
            <person name="Dacks J.B."/>
            <person name="Karnkowska A."/>
            <person name="Elias M."/>
            <person name="Hampl V."/>
        </authorList>
    </citation>
    <scope>NUCLEOTIDE SEQUENCE</scope>
    <source>
        <strain evidence="3">RCP-MX</strain>
    </source>
</reference>
<evidence type="ECO:0000313" key="3">
    <source>
        <dbReference type="EMBL" id="KAJ4461520.1"/>
    </source>
</evidence>
<keyword evidence="2" id="KW-0472">Membrane</keyword>
<dbReference type="Proteomes" id="UP001141327">
    <property type="component" value="Unassembled WGS sequence"/>
</dbReference>
<gene>
    <name evidence="3" type="ORF">PAPYR_2108</name>
</gene>
<name>A0ABQ8UXN8_9EUKA</name>
<feature type="compositionally biased region" description="Pro residues" evidence="1">
    <location>
        <begin position="160"/>
        <end position="174"/>
    </location>
</feature>
<keyword evidence="2" id="KW-0812">Transmembrane</keyword>
<evidence type="ECO:0000256" key="2">
    <source>
        <dbReference type="SAM" id="Phobius"/>
    </source>
</evidence>
<proteinExistence type="predicted"/>